<sequence>MERESRELRETREEREPKNEEEQASQKDRKPKKPPHLSLSLSTSLSLSLSLSLSSSHSFFILPFPSPLPSSANQFPPIFSVLGESLQLPLCLANLLSIGRLSKSVANQPSTSLNNVFLNWLLLCSSPHFFVGDLVWPADLENLDKAGVDEDLTFFMVRTVVLQVSAQKRSIDFTMVLKSIILLVLPMALDPKMFSADGMLPGASSDICIRSILIVKNAAEIGKAVHLLQRLA</sequence>
<gene>
    <name evidence="2" type="ORF">DPMN_187224</name>
</gene>
<keyword evidence="3" id="KW-1185">Reference proteome</keyword>
<name>A0A9D4IA52_DREPO</name>
<proteinExistence type="predicted"/>
<dbReference type="EMBL" id="JAIWYP010000010">
    <property type="protein sequence ID" value="KAH3752603.1"/>
    <property type="molecule type" value="Genomic_DNA"/>
</dbReference>
<dbReference type="AlphaFoldDB" id="A0A9D4IA52"/>
<reference evidence="2" key="2">
    <citation type="submission" date="2020-11" db="EMBL/GenBank/DDBJ databases">
        <authorList>
            <person name="McCartney M.A."/>
            <person name="Auch B."/>
            <person name="Kono T."/>
            <person name="Mallez S."/>
            <person name="Becker A."/>
            <person name="Gohl D.M."/>
            <person name="Silverstein K.A.T."/>
            <person name="Koren S."/>
            <person name="Bechman K.B."/>
            <person name="Herman A."/>
            <person name="Abrahante J.E."/>
            <person name="Garbe J."/>
        </authorList>
    </citation>
    <scope>NUCLEOTIDE SEQUENCE</scope>
    <source>
        <strain evidence="2">Duluth1</strain>
        <tissue evidence="2">Whole animal</tissue>
    </source>
</reference>
<organism evidence="2 3">
    <name type="scientific">Dreissena polymorpha</name>
    <name type="common">Zebra mussel</name>
    <name type="synonym">Mytilus polymorpha</name>
    <dbReference type="NCBI Taxonomy" id="45954"/>
    <lineage>
        <taxon>Eukaryota</taxon>
        <taxon>Metazoa</taxon>
        <taxon>Spiralia</taxon>
        <taxon>Lophotrochozoa</taxon>
        <taxon>Mollusca</taxon>
        <taxon>Bivalvia</taxon>
        <taxon>Autobranchia</taxon>
        <taxon>Heteroconchia</taxon>
        <taxon>Euheterodonta</taxon>
        <taxon>Imparidentia</taxon>
        <taxon>Neoheterodontei</taxon>
        <taxon>Myida</taxon>
        <taxon>Dreissenoidea</taxon>
        <taxon>Dreissenidae</taxon>
        <taxon>Dreissena</taxon>
    </lineage>
</organism>
<accession>A0A9D4IA52</accession>
<comment type="caution">
    <text evidence="2">The sequence shown here is derived from an EMBL/GenBank/DDBJ whole genome shotgun (WGS) entry which is preliminary data.</text>
</comment>
<feature type="region of interest" description="Disordered" evidence="1">
    <location>
        <begin position="1"/>
        <end position="37"/>
    </location>
</feature>
<feature type="compositionally biased region" description="Basic and acidic residues" evidence="1">
    <location>
        <begin position="1"/>
        <end position="28"/>
    </location>
</feature>
<reference evidence="2" key="1">
    <citation type="journal article" date="2019" name="bioRxiv">
        <title>The Genome of the Zebra Mussel, Dreissena polymorpha: A Resource for Invasive Species Research.</title>
        <authorList>
            <person name="McCartney M.A."/>
            <person name="Auch B."/>
            <person name="Kono T."/>
            <person name="Mallez S."/>
            <person name="Zhang Y."/>
            <person name="Obille A."/>
            <person name="Becker A."/>
            <person name="Abrahante J.E."/>
            <person name="Garbe J."/>
            <person name="Badalamenti J.P."/>
            <person name="Herman A."/>
            <person name="Mangelson H."/>
            <person name="Liachko I."/>
            <person name="Sullivan S."/>
            <person name="Sone E.D."/>
            <person name="Koren S."/>
            <person name="Silverstein K.A.T."/>
            <person name="Beckman K.B."/>
            <person name="Gohl D.M."/>
        </authorList>
    </citation>
    <scope>NUCLEOTIDE SEQUENCE</scope>
    <source>
        <strain evidence="2">Duluth1</strain>
        <tissue evidence="2">Whole animal</tissue>
    </source>
</reference>
<protein>
    <submittedName>
        <fullName evidence="2">Uncharacterized protein</fullName>
    </submittedName>
</protein>
<evidence type="ECO:0000256" key="1">
    <source>
        <dbReference type="SAM" id="MobiDB-lite"/>
    </source>
</evidence>
<dbReference type="Proteomes" id="UP000828390">
    <property type="component" value="Unassembled WGS sequence"/>
</dbReference>
<evidence type="ECO:0000313" key="2">
    <source>
        <dbReference type="EMBL" id="KAH3752603.1"/>
    </source>
</evidence>
<evidence type="ECO:0000313" key="3">
    <source>
        <dbReference type="Proteomes" id="UP000828390"/>
    </source>
</evidence>